<dbReference type="OrthoDB" id="3496386at2"/>
<evidence type="ECO:0000313" key="8">
    <source>
        <dbReference type="Proteomes" id="UP000331127"/>
    </source>
</evidence>
<sequence length="452" mass="47057">MRVLIQLRPSPDLVAAVADPTMVATTSDVSDGLPGVVLDHSFTPVAVPRPVPASPSGDPLSLNQPLVYSMAPDDASVVLRGEVSDDEVNIRMSLLPGRRDVVAVYADPVIETSLTCGGNPPVGDWHDVERLLRVSELLAEGLDGSGVTLAVTDTGINAAHVARRLGRGMTIDQDRSWTPSGVAGSPGEFAVDHGSMCAFDALIAAPQASLIDIPVLLSERPGGSALDGLLSDAVAAFAHLRTVLDAQPAATRSLVVTNSWGSFSPRWDFAPGHPGNYSDNPAHPFNLIVGSLAEAGADLLFAAGNCGRDCPDGRCAYPDRPISGANSHPKVLSVGGVDITGERVGYSSQGPGRLTERKPDICAYTHFAGSRAFGEESPDSGTSAACPVAAGLVAAIRTQWPAARLSPGQLRTLLRRSADDRGELGYDYDYGYGIVDVAGIIGALRSRADRAA</sequence>
<reference evidence="7 8" key="1">
    <citation type="submission" date="2019-10" db="EMBL/GenBank/DDBJ databases">
        <title>Whole genome shotgun sequence of Acrocarpospora macrocephala NBRC 16266.</title>
        <authorList>
            <person name="Ichikawa N."/>
            <person name="Kimura A."/>
            <person name="Kitahashi Y."/>
            <person name="Komaki H."/>
            <person name="Oguchi A."/>
        </authorList>
    </citation>
    <scope>NUCLEOTIDE SEQUENCE [LARGE SCALE GENOMIC DNA]</scope>
    <source>
        <strain evidence="7 8">NBRC 16266</strain>
    </source>
</reference>
<dbReference type="InterPro" id="IPR050131">
    <property type="entry name" value="Peptidase_S8_subtilisin-like"/>
</dbReference>
<dbReference type="Proteomes" id="UP000331127">
    <property type="component" value="Unassembled WGS sequence"/>
</dbReference>
<dbReference type="PROSITE" id="PS51892">
    <property type="entry name" value="SUBTILASE"/>
    <property type="match status" value="1"/>
</dbReference>
<dbReference type="GO" id="GO:0006508">
    <property type="term" value="P:proteolysis"/>
    <property type="evidence" value="ECO:0007669"/>
    <property type="project" value="UniProtKB-KW"/>
</dbReference>
<comment type="similarity">
    <text evidence="1 5">Belongs to the peptidase S8 family.</text>
</comment>
<dbReference type="InterPro" id="IPR036852">
    <property type="entry name" value="Peptidase_S8/S53_dom_sf"/>
</dbReference>
<dbReference type="InterPro" id="IPR015500">
    <property type="entry name" value="Peptidase_S8_subtilisin-rel"/>
</dbReference>
<comment type="caution">
    <text evidence="7">The sequence shown here is derived from an EMBL/GenBank/DDBJ whole genome shotgun (WGS) entry which is preliminary data.</text>
</comment>
<keyword evidence="4 5" id="KW-0720">Serine protease</keyword>
<dbReference type="RefSeq" id="WP_155361848.1">
    <property type="nucleotide sequence ID" value="NZ_BAAAHL010000054.1"/>
</dbReference>
<feature type="active site" description="Charge relay system" evidence="5">
    <location>
        <position position="153"/>
    </location>
</feature>
<accession>A0A5M3X559</accession>
<keyword evidence="8" id="KW-1185">Reference proteome</keyword>
<evidence type="ECO:0000256" key="3">
    <source>
        <dbReference type="ARBA" id="ARBA00022801"/>
    </source>
</evidence>
<keyword evidence="2 5" id="KW-0645">Protease</keyword>
<dbReference type="SUPFAM" id="SSF52743">
    <property type="entry name" value="Subtilisin-like"/>
    <property type="match status" value="1"/>
</dbReference>
<dbReference type="PANTHER" id="PTHR43806">
    <property type="entry name" value="PEPTIDASE S8"/>
    <property type="match status" value="1"/>
</dbReference>
<dbReference type="Pfam" id="PF00082">
    <property type="entry name" value="Peptidase_S8"/>
    <property type="match status" value="1"/>
</dbReference>
<dbReference type="GO" id="GO:0004252">
    <property type="term" value="F:serine-type endopeptidase activity"/>
    <property type="evidence" value="ECO:0007669"/>
    <property type="project" value="UniProtKB-UniRule"/>
</dbReference>
<evidence type="ECO:0000256" key="4">
    <source>
        <dbReference type="ARBA" id="ARBA00022825"/>
    </source>
</evidence>
<evidence type="ECO:0000256" key="5">
    <source>
        <dbReference type="PROSITE-ProRule" id="PRU01240"/>
    </source>
</evidence>
<dbReference type="Gene3D" id="3.40.50.200">
    <property type="entry name" value="Peptidase S8/S53 domain"/>
    <property type="match status" value="1"/>
</dbReference>
<organism evidence="7 8">
    <name type="scientific">Acrocarpospora macrocephala</name>
    <dbReference type="NCBI Taxonomy" id="150177"/>
    <lineage>
        <taxon>Bacteria</taxon>
        <taxon>Bacillati</taxon>
        <taxon>Actinomycetota</taxon>
        <taxon>Actinomycetes</taxon>
        <taxon>Streptosporangiales</taxon>
        <taxon>Streptosporangiaceae</taxon>
        <taxon>Acrocarpospora</taxon>
    </lineage>
</organism>
<dbReference type="InterPro" id="IPR000209">
    <property type="entry name" value="Peptidase_S8/S53_dom"/>
</dbReference>
<evidence type="ECO:0000256" key="2">
    <source>
        <dbReference type="ARBA" id="ARBA00022670"/>
    </source>
</evidence>
<dbReference type="PANTHER" id="PTHR43806:SF11">
    <property type="entry name" value="CEREVISIN-RELATED"/>
    <property type="match status" value="1"/>
</dbReference>
<feature type="domain" description="Peptidase S8/S53" evidence="6">
    <location>
        <begin position="144"/>
        <end position="433"/>
    </location>
</feature>
<keyword evidence="3 5" id="KW-0378">Hydrolase</keyword>
<dbReference type="PROSITE" id="PS00138">
    <property type="entry name" value="SUBTILASE_SER"/>
    <property type="match status" value="1"/>
</dbReference>
<protein>
    <recommendedName>
        <fullName evidence="6">Peptidase S8/S53 domain-containing protein</fullName>
    </recommendedName>
</protein>
<dbReference type="EMBL" id="BLAE01000119">
    <property type="protein sequence ID" value="GES16855.1"/>
    <property type="molecule type" value="Genomic_DNA"/>
</dbReference>
<gene>
    <name evidence="7" type="ORF">Amac_104530</name>
</gene>
<proteinExistence type="inferred from homology"/>
<dbReference type="InterPro" id="IPR023828">
    <property type="entry name" value="Peptidase_S8_Ser-AS"/>
</dbReference>
<evidence type="ECO:0000259" key="6">
    <source>
        <dbReference type="Pfam" id="PF00082"/>
    </source>
</evidence>
<evidence type="ECO:0000256" key="1">
    <source>
        <dbReference type="ARBA" id="ARBA00011073"/>
    </source>
</evidence>
<dbReference type="PRINTS" id="PR00723">
    <property type="entry name" value="SUBTILISIN"/>
</dbReference>
<name>A0A5M3X559_9ACTN</name>
<feature type="active site" description="Charge relay system" evidence="5">
    <location>
        <position position="193"/>
    </location>
</feature>
<evidence type="ECO:0000313" key="7">
    <source>
        <dbReference type="EMBL" id="GES16855.1"/>
    </source>
</evidence>
<feature type="active site" description="Charge relay system" evidence="5">
    <location>
        <position position="383"/>
    </location>
</feature>
<dbReference type="AlphaFoldDB" id="A0A5M3X559"/>